<dbReference type="Gene3D" id="3.30.70.270">
    <property type="match status" value="1"/>
</dbReference>
<evidence type="ECO:0000313" key="6">
    <source>
        <dbReference type="EMBL" id="CED56885.1"/>
    </source>
</evidence>
<name>A0A090I5P3_9GAMM</name>
<evidence type="ECO:0000256" key="4">
    <source>
        <dbReference type="SAM" id="Phobius"/>
    </source>
</evidence>
<reference evidence="7" key="1">
    <citation type="submission" date="2014-09" db="EMBL/GenBank/DDBJ databases">
        <authorList>
            <person name="Hjerde E."/>
        </authorList>
    </citation>
    <scope>NUCLEOTIDE SEQUENCE [LARGE SCALE GENOMIC DNA]</scope>
    <source>
        <strain evidence="7">06/09/139</strain>
    </source>
</reference>
<feature type="transmembrane region" description="Helical" evidence="4">
    <location>
        <begin position="6"/>
        <end position="27"/>
    </location>
</feature>
<dbReference type="InterPro" id="IPR050469">
    <property type="entry name" value="Diguanylate_Cyclase"/>
</dbReference>
<keyword evidence="4" id="KW-1133">Transmembrane helix</keyword>
<dbReference type="AlphaFoldDB" id="A0A090I5P3"/>
<comment type="cofactor">
    <cofactor evidence="1">
        <name>Mg(2+)</name>
        <dbReference type="ChEBI" id="CHEBI:18420"/>
    </cofactor>
</comment>
<dbReference type="PANTHER" id="PTHR45138">
    <property type="entry name" value="REGULATORY COMPONENTS OF SENSORY TRANSDUCTION SYSTEM"/>
    <property type="match status" value="1"/>
</dbReference>
<dbReference type="GO" id="GO:0052621">
    <property type="term" value="F:diguanylate cyclase activity"/>
    <property type="evidence" value="ECO:0007669"/>
    <property type="project" value="UniProtKB-EC"/>
</dbReference>
<dbReference type="PATRIC" id="fig|80852.17.peg.2985"/>
<comment type="catalytic activity">
    <reaction evidence="3">
        <text>2 GTP = 3',3'-c-di-GMP + 2 diphosphate</text>
        <dbReference type="Rhea" id="RHEA:24898"/>
        <dbReference type="ChEBI" id="CHEBI:33019"/>
        <dbReference type="ChEBI" id="CHEBI:37565"/>
        <dbReference type="ChEBI" id="CHEBI:58805"/>
        <dbReference type="EC" id="2.7.7.65"/>
    </reaction>
</comment>
<dbReference type="STRING" id="80852.AWOD_II_0235"/>
<evidence type="ECO:0000256" key="2">
    <source>
        <dbReference type="ARBA" id="ARBA00012528"/>
    </source>
</evidence>
<proteinExistence type="predicted"/>
<accession>A0A090I5P3</accession>
<dbReference type="OrthoDB" id="73375at2"/>
<evidence type="ECO:0000256" key="1">
    <source>
        <dbReference type="ARBA" id="ARBA00001946"/>
    </source>
</evidence>
<keyword evidence="4" id="KW-0812">Transmembrane</keyword>
<dbReference type="EC" id="2.7.7.65" evidence="2"/>
<dbReference type="Pfam" id="PF00990">
    <property type="entry name" value="GGDEF"/>
    <property type="match status" value="1"/>
</dbReference>
<keyword evidence="7" id="KW-1185">Reference proteome</keyword>
<feature type="domain" description="GGDEF" evidence="5">
    <location>
        <begin position="350"/>
        <end position="481"/>
    </location>
</feature>
<dbReference type="PROSITE" id="PS50887">
    <property type="entry name" value="GGDEF"/>
    <property type="match status" value="1"/>
</dbReference>
<dbReference type="GeneID" id="28542479"/>
<dbReference type="CDD" id="cd01949">
    <property type="entry name" value="GGDEF"/>
    <property type="match status" value="1"/>
</dbReference>
<dbReference type="KEGG" id="awd:AWOD_II_0235"/>
<dbReference type="HOGENOM" id="CLU_000445_134_5_6"/>
<dbReference type="InterPro" id="IPR029787">
    <property type="entry name" value="Nucleotide_cyclase"/>
</dbReference>
<protein>
    <recommendedName>
        <fullName evidence="2">diguanylate cyclase</fullName>
        <ecNumber evidence="2">2.7.7.65</ecNumber>
    </recommendedName>
</protein>
<keyword evidence="4" id="KW-0472">Membrane</keyword>
<dbReference type="NCBIfam" id="TIGR00254">
    <property type="entry name" value="GGDEF"/>
    <property type="match status" value="1"/>
</dbReference>
<dbReference type="SUPFAM" id="SSF55073">
    <property type="entry name" value="Nucleotide cyclase"/>
    <property type="match status" value="1"/>
</dbReference>
<feature type="transmembrane region" description="Helical" evidence="4">
    <location>
        <begin position="281"/>
        <end position="305"/>
    </location>
</feature>
<sequence>MKNGSAFFYSSMVIGLLLFFLSIFYVYDSYKSDHDRINARLHFNASFVELWLIKSFSDSERALEDMVADLSRNGPNKKEDNPSAYQVEIAYLAEKEDVLPNAISAFIIDENCLITHNRIIHNVDVSHREYCRVLKKELEKERVVTLPFVDLLGRDVVVQGHKLKSDDGEFSGMVGFSTSLKFFNSTLRHLDLPPSMGIAILSSNLRLLSVVPKGGDSIGKTIDSSNIEPYILDKLHANNEVSFASDIYKNGNTDTVYARKVEGLPFIVVVTKQQDYWQTMISISLLSVIGICFVIMLLLIFNLHYVKRTKAQKEKYSELAYNDYLTGVNNRRAVEIKVGEALERYNASKQPFTVIMCDIDNFKEYNDQYGHHIGDLMITAFTDGCILNLEDGEIVGRFGGDEFIILLPNKNQQQAKVIAEKLQKVIRRISVPVGEKRLTMTCSMGISAVTDTTYTVQDIFSHADRQLYKAKESGRDCIGCH</sequence>
<organism evidence="6 7">
    <name type="scientific">Aliivibrio wodanis</name>
    <dbReference type="NCBI Taxonomy" id="80852"/>
    <lineage>
        <taxon>Bacteria</taxon>
        <taxon>Pseudomonadati</taxon>
        <taxon>Pseudomonadota</taxon>
        <taxon>Gammaproteobacteria</taxon>
        <taxon>Vibrionales</taxon>
        <taxon>Vibrionaceae</taxon>
        <taxon>Aliivibrio</taxon>
    </lineage>
</organism>
<gene>
    <name evidence="6" type="ORF">AWOD_II_0235</name>
</gene>
<dbReference type="InterPro" id="IPR043128">
    <property type="entry name" value="Rev_trsase/Diguanyl_cyclase"/>
</dbReference>
<dbReference type="FunFam" id="3.30.70.270:FF:000001">
    <property type="entry name" value="Diguanylate cyclase domain protein"/>
    <property type="match status" value="1"/>
</dbReference>
<dbReference type="Gene3D" id="3.30.450.20">
    <property type="entry name" value="PAS domain"/>
    <property type="match status" value="2"/>
</dbReference>
<dbReference type="Proteomes" id="UP000032427">
    <property type="component" value="Chromosome 2"/>
</dbReference>
<evidence type="ECO:0000259" key="5">
    <source>
        <dbReference type="PROSITE" id="PS50887"/>
    </source>
</evidence>
<evidence type="ECO:0000313" key="7">
    <source>
        <dbReference type="Proteomes" id="UP000032427"/>
    </source>
</evidence>
<dbReference type="InterPro" id="IPR000160">
    <property type="entry name" value="GGDEF_dom"/>
</dbReference>
<dbReference type="PANTHER" id="PTHR45138:SF9">
    <property type="entry name" value="DIGUANYLATE CYCLASE DGCM-RELATED"/>
    <property type="match status" value="1"/>
</dbReference>
<dbReference type="SMART" id="SM00267">
    <property type="entry name" value="GGDEF"/>
    <property type="match status" value="1"/>
</dbReference>
<evidence type="ECO:0000256" key="3">
    <source>
        <dbReference type="ARBA" id="ARBA00034247"/>
    </source>
</evidence>
<dbReference type="EMBL" id="LN554847">
    <property type="protein sequence ID" value="CED56885.1"/>
    <property type="molecule type" value="Genomic_DNA"/>
</dbReference>